<dbReference type="EMBL" id="JAKCXM010000021">
    <property type="protein sequence ID" value="KAJ0407431.1"/>
    <property type="molecule type" value="Genomic_DNA"/>
</dbReference>
<dbReference type="GO" id="GO:0006357">
    <property type="term" value="P:regulation of transcription by RNA polymerase II"/>
    <property type="evidence" value="ECO:0007669"/>
    <property type="project" value="InterPro"/>
</dbReference>
<evidence type="ECO:0000256" key="1">
    <source>
        <dbReference type="RuleBase" id="RU000383"/>
    </source>
</evidence>
<reference evidence="4" key="1">
    <citation type="submission" date="2021-12" db="EMBL/GenBank/DDBJ databases">
        <title>Prjna785345.</title>
        <authorList>
            <person name="Rujirawat T."/>
            <person name="Krajaejun T."/>
        </authorList>
    </citation>
    <scope>NUCLEOTIDE SEQUENCE</scope>
    <source>
        <strain evidence="4">Pi057C3</strain>
    </source>
</reference>
<gene>
    <name evidence="4" type="ORF">P43SY_004972</name>
</gene>
<dbReference type="InterPro" id="IPR013763">
    <property type="entry name" value="Cyclin-like_dom"/>
</dbReference>
<dbReference type="AlphaFoldDB" id="A0AAD5Q9R4"/>
<evidence type="ECO:0000259" key="3">
    <source>
        <dbReference type="SMART" id="SM00385"/>
    </source>
</evidence>
<comment type="similarity">
    <text evidence="1">Belongs to the cyclin family.</text>
</comment>
<evidence type="ECO:0000313" key="5">
    <source>
        <dbReference type="Proteomes" id="UP001209570"/>
    </source>
</evidence>
<dbReference type="FunFam" id="1.10.472.10:FF:000031">
    <property type="entry name" value="cyclin-L1-1-like isoform X1"/>
    <property type="match status" value="1"/>
</dbReference>
<comment type="caution">
    <text evidence="4">The sequence shown here is derived from an EMBL/GenBank/DDBJ whole genome shotgun (WGS) entry which is preliminary data.</text>
</comment>
<dbReference type="SMART" id="SM00385">
    <property type="entry name" value="CYCLIN"/>
    <property type="match status" value="2"/>
</dbReference>
<name>A0AAD5Q9R4_PYTIN</name>
<dbReference type="CDD" id="cd20532">
    <property type="entry name" value="CYCLIN_CCNL_rpt1"/>
    <property type="match status" value="1"/>
</dbReference>
<dbReference type="InterPro" id="IPR036915">
    <property type="entry name" value="Cyclin-like_sf"/>
</dbReference>
<dbReference type="Gene3D" id="1.10.472.10">
    <property type="entry name" value="Cyclin-like"/>
    <property type="match status" value="2"/>
</dbReference>
<proteinExistence type="inferred from homology"/>
<dbReference type="PIRSF" id="PIRSF036580">
    <property type="entry name" value="Cyclin_L"/>
    <property type="match status" value="1"/>
</dbReference>
<dbReference type="InterPro" id="IPR006671">
    <property type="entry name" value="Cyclin_N"/>
</dbReference>
<dbReference type="InterPro" id="IPR043198">
    <property type="entry name" value="Cyclin/Ssn8"/>
</dbReference>
<dbReference type="SUPFAM" id="SSF47954">
    <property type="entry name" value="Cyclin-like"/>
    <property type="match status" value="2"/>
</dbReference>
<keyword evidence="5" id="KW-1185">Reference proteome</keyword>
<feature type="domain" description="Cyclin-like" evidence="3">
    <location>
        <begin position="36"/>
        <end position="143"/>
    </location>
</feature>
<evidence type="ECO:0000256" key="2">
    <source>
        <dbReference type="SAM" id="MobiDB-lite"/>
    </source>
</evidence>
<sequence length="355" mass="40413">MATHVLLPEEILALSPSKQDGVSEDVERDHRFWGCELIEEAGVLLRLPQVVMVTAQTMLHRFFYRKSLREFDAFRVAFGCLFLAAKVEEQPKRMKEVLSVFYAIYRRRKWGKTALPQQVLDVDGDSYFLWRDWLVIVERQLLIDLGFSLYNIMEHPHKYILYYIKILDGSKALAQQAWGYLNDSLRIDLCVRFRAEAIACAAIFLASRVLQVKLPQSPPWYSLFDVDRDTLVEVARAIWGLYQREKIVWLDPLTEINPFAVNDLPEEPAASPHGKSPFSASKPQPTAPELFSTTRTKSESQLKPGARPRAPASAPSPAQSKLEQSGPRSRSPSAESPKRQSQQKLRALASTLDDI</sequence>
<feature type="domain" description="Cyclin-like" evidence="3">
    <location>
        <begin position="158"/>
        <end position="240"/>
    </location>
</feature>
<feature type="compositionally biased region" description="Low complexity" evidence="2">
    <location>
        <begin position="304"/>
        <end position="318"/>
    </location>
</feature>
<dbReference type="CDD" id="cd20533">
    <property type="entry name" value="CYCLIN_CCNL_rpt2"/>
    <property type="match status" value="1"/>
</dbReference>
<feature type="region of interest" description="Disordered" evidence="2">
    <location>
        <begin position="264"/>
        <end position="355"/>
    </location>
</feature>
<feature type="compositionally biased region" description="Polar residues" evidence="2">
    <location>
        <begin position="291"/>
        <end position="301"/>
    </location>
</feature>
<dbReference type="Pfam" id="PF00134">
    <property type="entry name" value="Cyclin_N"/>
    <property type="match status" value="1"/>
</dbReference>
<dbReference type="PANTHER" id="PTHR10026">
    <property type="entry name" value="CYCLIN"/>
    <property type="match status" value="1"/>
</dbReference>
<evidence type="ECO:0000313" key="4">
    <source>
        <dbReference type="EMBL" id="KAJ0407431.1"/>
    </source>
</evidence>
<accession>A0AAD5Q9R4</accession>
<keyword evidence="1" id="KW-0195">Cyclin</keyword>
<protein>
    <recommendedName>
        <fullName evidence="3">Cyclin-like domain-containing protein</fullName>
    </recommendedName>
</protein>
<dbReference type="Pfam" id="PF21797">
    <property type="entry name" value="CycT2-like_C"/>
    <property type="match status" value="1"/>
</dbReference>
<feature type="compositionally biased region" description="Polar residues" evidence="2">
    <location>
        <begin position="319"/>
        <end position="344"/>
    </location>
</feature>
<dbReference type="GO" id="GO:0016538">
    <property type="term" value="F:cyclin-dependent protein serine/threonine kinase regulator activity"/>
    <property type="evidence" value="ECO:0007669"/>
    <property type="project" value="InterPro"/>
</dbReference>
<dbReference type="Proteomes" id="UP001209570">
    <property type="component" value="Unassembled WGS sequence"/>
</dbReference>
<organism evidence="4 5">
    <name type="scientific">Pythium insidiosum</name>
    <name type="common">Pythiosis disease agent</name>
    <dbReference type="NCBI Taxonomy" id="114742"/>
    <lineage>
        <taxon>Eukaryota</taxon>
        <taxon>Sar</taxon>
        <taxon>Stramenopiles</taxon>
        <taxon>Oomycota</taxon>
        <taxon>Peronosporomycetes</taxon>
        <taxon>Pythiales</taxon>
        <taxon>Pythiaceae</taxon>
        <taxon>Pythium</taxon>
    </lineage>
</organism>